<sequence>MGSSGLLRFMRKASISSSVVKQGCPLSAALYVLAINPLLKLINKDINIKGYCFNDGYTVTAMAYADDVTVIIRNQDELDRLFFHLKQYELASGAKLNPEKTEGVWFGSSLQKPKINIQVNDETKVLGIWINKGDPCLSNWSKKECEIKEEVAKWENKNTNYKARVNIVKTHIVSKLLFLATMTKMGFEIDNNIQAIKYGLFKEKMYDSKRRLFWLIMCVINTHIWKTRAKVVIEQKMIDSVAVCKNILTDLRRRK</sequence>
<dbReference type="InterPro" id="IPR000477">
    <property type="entry name" value="RT_dom"/>
</dbReference>
<reference evidence="2" key="1">
    <citation type="submission" date="2023-09" db="UniProtKB">
        <authorList>
            <consortium name="Ensembl"/>
        </authorList>
    </citation>
    <scope>IDENTIFICATION</scope>
</reference>
<dbReference type="Ensembl" id="ENSPNYT00000032687.1">
    <property type="protein sequence ID" value="ENSPNYP00000031924.1"/>
    <property type="gene ID" value="ENSPNYG00000024085.1"/>
</dbReference>
<dbReference type="AlphaFoldDB" id="A0A3B4HBB0"/>
<dbReference type="Pfam" id="PF00078">
    <property type="entry name" value="RVT_1"/>
    <property type="match status" value="1"/>
</dbReference>
<dbReference type="PANTHER" id="PTHR31635">
    <property type="entry name" value="REVERSE TRANSCRIPTASE DOMAIN-CONTAINING PROTEIN-RELATED"/>
    <property type="match status" value="1"/>
</dbReference>
<accession>A0A3B4HBB0</accession>
<organism evidence="2">
    <name type="scientific">Pundamilia nyererei</name>
    <dbReference type="NCBI Taxonomy" id="303518"/>
    <lineage>
        <taxon>Eukaryota</taxon>
        <taxon>Metazoa</taxon>
        <taxon>Chordata</taxon>
        <taxon>Craniata</taxon>
        <taxon>Vertebrata</taxon>
        <taxon>Euteleostomi</taxon>
        <taxon>Actinopterygii</taxon>
        <taxon>Neopterygii</taxon>
        <taxon>Teleostei</taxon>
        <taxon>Neoteleostei</taxon>
        <taxon>Acanthomorphata</taxon>
        <taxon>Ovalentaria</taxon>
        <taxon>Cichlomorphae</taxon>
        <taxon>Cichliformes</taxon>
        <taxon>Cichlidae</taxon>
        <taxon>African cichlids</taxon>
        <taxon>Pseudocrenilabrinae</taxon>
        <taxon>Haplochromini</taxon>
        <taxon>Pundamilia</taxon>
    </lineage>
</organism>
<dbReference type="PROSITE" id="PS50878">
    <property type="entry name" value="RT_POL"/>
    <property type="match status" value="1"/>
</dbReference>
<evidence type="ECO:0000313" key="2">
    <source>
        <dbReference type="Ensembl" id="ENSPNYP00000031924.1"/>
    </source>
</evidence>
<feature type="domain" description="Reverse transcriptase" evidence="1">
    <location>
        <begin position="1"/>
        <end position="130"/>
    </location>
</feature>
<dbReference type="GeneTree" id="ENSGT00990000204465"/>
<dbReference type="PANTHER" id="PTHR31635:SF196">
    <property type="entry name" value="REVERSE TRANSCRIPTASE DOMAIN-CONTAINING PROTEIN-RELATED"/>
    <property type="match status" value="1"/>
</dbReference>
<proteinExistence type="predicted"/>
<name>A0A3B4HBB0_9CICH</name>
<protein>
    <recommendedName>
        <fullName evidence="1">Reverse transcriptase domain-containing protein</fullName>
    </recommendedName>
</protein>
<evidence type="ECO:0000259" key="1">
    <source>
        <dbReference type="PROSITE" id="PS50878"/>
    </source>
</evidence>